<feature type="signal peptide" evidence="8">
    <location>
        <begin position="1"/>
        <end position="19"/>
    </location>
</feature>
<evidence type="ECO:0000256" key="6">
    <source>
        <dbReference type="ARBA" id="ARBA00023235"/>
    </source>
</evidence>
<dbReference type="Proteomes" id="UP000193944">
    <property type="component" value="Unassembled WGS sequence"/>
</dbReference>
<evidence type="ECO:0000256" key="8">
    <source>
        <dbReference type="SAM" id="SignalP"/>
    </source>
</evidence>
<reference evidence="10 11" key="1">
    <citation type="submission" date="2016-08" db="EMBL/GenBank/DDBJ databases">
        <title>A Parts List for Fungal Cellulosomes Revealed by Comparative Genomics.</title>
        <authorList>
            <consortium name="DOE Joint Genome Institute"/>
            <person name="Haitjema C.H."/>
            <person name="Gilmore S.P."/>
            <person name="Henske J.K."/>
            <person name="Solomon K.V."/>
            <person name="De Groot R."/>
            <person name="Kuo A."/>
            <person name="Mondo S.J."/>
            <person name="Salamov A.A."/>
            <person name="Labutti K."/>
            <person name="Zhao Z."/>
            <person name="Chiniquy J."/>
            <person name="Barry K."/>
            <person name="Brewer H.M."/>
            <person name="Purvine S.O."/>
            <person name="Wright A.T."/>
            <person name="Boxma B."/>
            <person name="Van Alen T."/>
            <person name="Hackstein J.H."/>
            <person name="Baker S.E."/>
            <person name="Grigoriev I.V."/>
            <person name="O'Malley M.A."/>
        </authorList>
    </citation>
    <scope>NUCLEOTIDE SEQUENCE [LARGE SCALE GENOMIC DNA]</scope>
    <source>
        <strain evidence="10 11">S4</strain>
    </source>
</reference>
<evidence type="ECO:0000259" key="9">
    <source>
        <dbReference type="Pfam" id="PF00085"/>
    </source>
</evidence>
<proteinExistence type="inferred from homology"/>
<dbReference type="AlphaFoldDB" id="A0A1Y1WQ62"/>
<dbReference type="InterPro" id="IPR036249">
    <property type="entry name" value="Thioredoxin-like_sf"/>
</dbReference>
<evidence type="ECO:0000256" key="1">
    <source>
        <dbReference type="ARBA" id="ARBA00001182"/>
    </source>
</evidence>
<dbReference type="EMBL" id="MCFG01000343">
    <property type="protein sequence ID" value="ORX75663.1"/>
    <property type="molecule type" value="Genomic_DNA"/>
</dbReference>
<evidence type="ECO:0000256" key="4">
    <source>
        <dbReference type="ARBA" id="ARBA00012723"/>
    </source>
</evidence>
<dbReference type="CDD" id="cd02961">
    <property type="entry name" value="PDI_a_family"/>
    <property type="match status" value="1"/>
</dbReference>
<keyword evidence="11" id="KW-1185">Reference proteome</keyword>
<protein>
    <recommendedName>
        <fullName evidence="4">protein disulfide-isomerase</fullName>
        <ecNumber evidence="4">5.3.4.1</ecNumber>
    </recommendedName>
</protein>
<dbReference type="Pfam" id="PF13848">
    <property type="entry name" value="Thioredoxin_6"/>
    <property type="match status" value="1"/>
</dbReference>
<dbReference type="Gene3D" id="3.40.30.10">
    <property type="entry name" value="Glutaredoxin"/>
    <property type="match status" value="4"/>
</dbReference>
<dbReference type="InterPro" id="IPR013766">
    <property type="entry name" value="Thioredoxin_domain"/>
</dbReference>
<dbReference type="GO" id="GO:0003756">
    <property type="term" value="F:protein disulfide isomerase activity"/>
    <property type="evidence" value="ECO:0007669"/>
    <property type="project" value="UniProtKB-EC"/>
</dbReference>
<gene>
    <name evidence="10" type="ORF">BCR32DRAFT_210082</name>
</gene>
<dbReference type="Pfam" id="PF00085">
    <property type="entry name" value="Thioredoxin"/>
    <property type="match status" value="2"/>
</dbReference>
<dbReference type="PANTHER" id="PTHR18929">
    <property type="entry name" value="PROTEIN DISULFIDE ISOMERASE"/>
    <property type="match status" value="1"/>
</dbReference>
<reference evidence="10 11" key="2">
    <citation type="submission" date="2016-08" db="EMBL/GenBank/DDBJ databases">
        <title>Pervasive Adenine N6-methylation of Active Genes in Fungi.</title>
        <authorList>
            <consortium name="DOE Joint Genome Institute"/>
            <person name="Mondo S.J."/>
            <person name="Dannebaum R.O."/>
            <person name="Kuo R.C."/>
            <person name="Labutti K."/>
            <person name="Haridas S."/>
            <person name="Kuo A."/>
            <person name="Salamov A."/>
            <person name="Ahrendt S.R."/>
            <person name="Lipzen A."/>
            <person name="Sullivan W."/>
            <person name="Andreopoulos W.B."/>
            <person name="Clum A."/>
            <person name="Lindquist E."/>
            <person name="Daum C."/>
            <person name="Ramamoorthy G.K."/>
            <person name="Gryganskyi A."/>
            <person name="Culley D."/>
            <person name="Magnuson J.K."/>
            <person name="James T.Y."/>
            <person name="O'Malley M.A."/>
            <person name="Stajich J.E."/>
            <person name="Spatafora J.W."/>
            <person name="Visel A."/>
            <person name="Grigoriev I.V."/>
        </authorList>
    </citation>
    <scope>NUCLEOTIDE SEQUENCE [LARGE SCALE GENOMIC DNA]</scope>
    <source>
        <strain evidence="10 11">S4</strain>
    </source>
</reference>
<comment type="similarity">
    <text evidence="3">Belongs to the protein disulfide isomerase family.</text>
</comment>
<evidence type="ECO:0000313" key="11">
    <source>
        <dbReference type="Proteomes" id="UP000193944"/>
    </source>
</evidence>
<dbReference type="PANTHER" id="PTHR18929:SF132">
    <property type="entry name" value="PROTEIN DISULFIDE-ISOMERASE A3"/>
    <property type="match status" value="1"/>
</dbReference>
<dbReference type="OrthoDB" id="427280at2759"/>
<organism evidence="10 11">
    <name type="scientific">Anaeromyces robustus</name>
    <dbReference type="NCBI Taxonomy" id="1754192"/>
    <lineage>
        <taxon>Eukaryota</taxon>
        <taxon>Fungi</taxon>
        <taxon>Fungi incertae sedis</taxon>
        <taxon>Chytridiomycota</taxon>
        <taxon>Chytridiomycota incertae sedis</taxon>
        <taxon>Neocallimastigomycetes</taxon>
        <taxon>Neocallimastigales</taxon>
        <taxon>Neocallimastigaceae</taxon>
        <taxon>Anaeromyces</taxon>
    </lineage>
</organism>
<keyword evidence="5" id="KW-0256">Endoplasmic reticulum</keyword>
<dbReference type="GO" id="GO:0006457">
    <property type="term" value="P:protein folding"/>
    <property type="evidence" value="ECO:0007669"/>
    <property type="project" value="TreeGrafter"/>
</dbReference>
<evidence type="ECO:0000256" key="2">
    <source>
        <dbReference type="ARBA" id="ARBA00004319"/>
    </source>
</evidence>
<comment type="caution">
    <text evidence="10">The sequence shown here is derived from an EMBL/GenBank/DDBJ whole genome shotgun (WGS) entry which is preliminary data.</text>
</comment>
<dbReference type="STRING" id="1754192.A0A1Y1WQ62"/>
<dbReference type="GO" id="GO:0034976">
    <property type="term" value="P:response to endoplasmic reticulum stress"/>
    <property type="evidence" value="ECO:0007669"/>
    <property type="project" value="TreeGrafter"/>
</dbReference>
<comment type="catalytic activity">
    <reaction evidence="1">
        <text>Catalyzes the rearrangement of -S-S- bonds in proteins.</text>
        <dbReference type="EC" id="5.3.4.1"/>
    </reaction>
</comment>
<feature type="chain" id="PRO_5010993240" description="protein disulfide-isomerase" evidence="8">
    <location>
        <begin position="20"/>
        <end position="470"/>
    </location>
</feature>
<sequence length="470" mass="55017">MKASGLLSLFIISLSAVKAEIKILNEDDFFPFIDKNPNVFVKYCAPWYSKCNEVQAEYEKAAEALKDTNTIFAEVDCQLEQNLCINNDVDKYPKFVLHREDDVLEFKYKENTLENFKTFIESFTSPSLVEVDEKTLEEAKKENDILIASFIKSKNSEEYQSLYRVSHKLRDTYKFVYSTDENLAKKNGVELDSTIFIKKFNTEKNDVFTETITEDALERFIKMAKLPLMDSLSHSNYNNYLDLDLPLFYFFHDNQEDANTIGKNIEEIARKYRLKMNFVYVDIEKYGDSTDSLGIEKKWPAVLIQDPKTKLKYPYDDSDGFDKEFIQKYINDYYDGNIKSYYKSENLEPRKPNDYLVRMNAYTFEEVALDITKDVFVLFHAEYCKPCRESIPILREIAAEAEPKDKITIAYIDATLNDIPGKSPFSKIDGFPTLVLFRANRKNEPVLFPTNDYFKEDYIDFITQYSLYVI</sequence>
<feature type="domain" description="Thioredoxin" evidence="9">
    <location>
        <begin position="21"/>
        <end position="121"/>
    </location>
</feature>
<accession>A0A1Y1WQ62</accession>
<dbReference type="EC" id="5.3.4.1" evidence="4"/>
<evidence type="ECO:0000256" key="5">
    <source>
        <dbReference type="ARBA" id="ARBA00022824"/>
    </source>
</evidence>
<dbReference type="SUPFAM" id="SSF52833">
    <property type="entry name" value="Thioredoxin-like"/>
    <property type="match status" value="4"/>
</dbReference>
<dbReference type="CDD" id="cd02981">
    <property type="entry name" value="PDI_b_family"/>
    <property type="match status" value="1"/>
</dbReference>
<keyword evidence="6" id="KW-0413">Isomerase</keyword>
<evidence type="ECO:0000313" key="10">
    <source>
        <dbReference type="EMBL" id="ORX75663.1"/>
    </source>
</evidence>
<keyword evidence="7" id="KW-0676">Redox-active center</keyword>
<keyword evidence="8" id="KW-0732">Signal</keyword>
<dbReference type="GO" id="GO:0005788">
    <property type="term" value="C:endoplasmic reticulum lumen"/>
    <property type="evidence" value="ECO:0007669"/>
    <property type="project" value="UniProtKB-SubCell"/>
</dbReference>
<comment type="subcellular location">
    <subcellularLocation>
        <location evidence="2">Endoplasmic reticulum lumen</location>
    </subcellularLocation>
</comment>
<feature type="domain" description="Thioredoxin" evidence="9">
    <location>
        <begin position="359"/>
        <end position="443"/>
    </location>
</feature>
<name>A0A1Y1WQ62_9FUNG</name>
<evidence type="ECO:0000256" key="7">
    <source>
        <dbReference type="ARBA" id="ARBA00023284"/>
    </source>
</evidence>
<evidence type="ECO:0000256" key="3">
    <source>
        <dbReference type="ARBA" id="ARBA00006347"/>
    </source>
</evidence>
<dbReference type="CDD" id="cd02982">
    <property type="entry name" value="PDI_b'_family"/>
    <property type="match status" value="1"/>
</dbReference>